<keyword evidence="3" id="KW-1185">Reference proteome</keyword>
<dbReference type="OrthoDB" id="10267767at2759"/>
<organism evidence="2 3">
    <name type="scientific">Glonium stellatum</name>
    <dbReference type="NCBI Taxonomy" id="574774"/>
    <lineage>
        <taxon>Eukaryota</taxon>
        <taxon>Fungi</taxon>
        <taxon>Dikarya</taxon>
        <taxon>Ascomycota</taxon>
        <taxon>Pezizomycotina</taxon>
        <taxon>Dothideomycetes</taxon>
        <taxon>Pleosporomycetidae</taxon>
        <taxon>Gloniales</taxon>
        <taxon>Gloniaceae</taxon>
        <taxon>Glonium</taxon>
    </lineage>
</organism>
<sequence length="244" mass="28692">MVPNWMVDTDEECASWNLRVQYIHRTAKDFLESGSKWREVLDATGHESFDPNEHWANAFLWMLKTLGHSVSPERVWNILTWCIEYALILQLKRRVVQVTYLDEIFRVYGVIQNTRHLGSIQYLNSPLDLAVWCNLADYVRIKVKELSQQQCEHALVFYGKRQIYTLDLDSAQLLLRDVNREPSQELKRARSIMLNLLVQEFFDGNRKAWPSLTSPFGLMLRILKKADRSIVQRLRRTQHVSGSE</sequence>
<gene>
    <name evidence="2" type="ORF">AOQ84DRAFT_372707</name>
</gene>
<evidence type="ECO:0000259" key="1">
    <source>
        <dbReference type="Pfam" id="PF25053"/>
    </source>
</evidence>
<accession>A0A8E2JX76</accession>
<reference evidence="2 3" key="1">
    <citation type="journal article" date="2016" name="Nat. Commun.">
        <title>Ectomycorrhizal ecology is imprinted in the genome of the dominant symbiotic fungus Cenococcum geophilum.</title>
        <authorList>
            <consortium name="DOE Joint Genome Institute"/>
            <person name="Peter M."/>
            <person name="Kohler A."/>
            <person name="Ohm R.A."/>
            <person name="Kuo A."/>
            <person name="Krutzmann J."/>
            <person name="Morin E."/>
            <person name="Arend M."/>
            <person name="Barry K.W."/>
            <person name="Binder M."/>
            <person name="Choi C."/>
            <person name="Clum A."/>
            <person name="Copeland A."/>
            <person name="Grisel N."/>
            <person name="Haridas S."/>
            <person name="Kipfer T."/>
            <person name="LaButti K."/>
            <person name="Lindquist E."/>
            <person name="Lipzen A."/>
            <person name="Maire R."/>
            <person name="Meier B."/>
            <person name="Mihaltcheva S."/>
            <person name="Molinier V."/>
            <person name="Murat C."/>
            <person name="Poggeler S."/>
            <person name="Quandt C.A."/>
            <person name="Sperisen C."/>
            <person name="Tritt A."/>
            <person name="Tisserant E."/>
            <person name="Crous P.W."/>
            <person name="Henrissat B."/>
            <person name="Nehls U."/>
            <person name="Egli S."/>
            <person name="Spatafora J.W."/>
            <person name="Grigoriev I.V."/>
            <person name="Martin F.M."/>
        </authorList>
    </citation>
    <scope>NUCLEOTIDE SEQUENCE [LARGE SCALE GENOMIC DNA]</scope>
    <source>
        <strain evidence="2 3">CBS 207.34</strain>
    </source>
</reference>
<evidence type="ECO:0000313" key="3">
    <source>
        <dbReference type="Proteomes" id="UP000250140"/>
    </source>
</evidence>
<evidence type="ECO:0000313" key="2">
    <source>
        <dbReference type="EMBL" id="OCL12858.1"/>
    </source>
</evidence>
<proteinExistence type="predicted"/>
<dbReference type="Pfam" id="PF25053">
    <property type="entry name" value="DUF7791"/>
    <property type="match status" value="1"/>
</dbReference>
<feature type="domain" description="DUF7791" evidence="1">
    <location>
        <begin position="15"/>
        <end position="69"/>
    </location>
</feature>
<dbReference type="InterPro" id="IPR056693">
    <property type="entry name" value="DUF7791"/>
</dbReference>
<name>A0A8E2JX76_9PEZI</name>
<dbReference type="Proteomes" id="UP000250140">
    <property type="component" value="Unassembled WGS sequence"/>
</dbReference>
<protein>
    <recommendedName>
        <fullName evidence="1">DUF7791 domain-containing protein</fullName>
    </recommendedName>
</protein>
<dbReference type="AlphaFoldDB" id="A0A8E2JX76"/>
<dbReference type="EMBL" id="KV748820">
    <property type="protein sequence ID" value="OCL12858.1"/>
    <property type="molecule type" value="Genomic_DNA"/>
</dbReference>